<dbReference type="GO" id="GO:0046872">
    <property type="term" value="F:metal ion binding"/>
    <property type="evidence" value="ECO:0007669"/>
    <property type="project" value="UniProtKB-KW"/>
</dbReference>
<evidence type="ECO:0000256" key="8">
    <source>
        <dbReference type="ARBA" id="ARBA00022968"/>
    </source>
</evidence>
<sequence length="1166" mass="131871">MMKRLNRQVTVFGSAIFCVVVFSLYLMLDHLQLDNTKSPNNGGDRLQNGQLSILQGKIDRLERLLAENNEIITNIRDSVINLKESVKDGVPGGGNMSQGPYPELLALPPLVLPIDSQDCQFAAREFSEPADGVQLLDVYDLLTFDNPDGGVWKQGFDITYQENEWDSEPLQVFVVPHSHNDPGWLKTFDDYYRDQTQHILNNMVVKLHEDSRRKMIWSEISYFSKWWDNIDGQKRDAVKSLVERGQLEITTGGWVMPDEANSHYFALIDQLLEGHQWLERNLGVKPETGWAVDPFGYSPTNAYLLKQAGLANMLIQRVHYSVKKHFASQKTLEFFWRQNWDPASSTDILCHMMPFYSYDVPHTCGPDPKICCQFDFKRLPGGRVSCPWRVPPQPITDGNVQQRVQMLLDQYRKKSKLFRTKVVMVPLGDDFRYTEALEWDQQFQNYQKLFDYMNSHPELHVKAQFGTITDYFNALRKSATDPGHTVPSLPVVSGDFFTYADRDDHYWSGYFTSRPFYKRLDRVLESHLRAAEIIYSLTLANIRRSGKRNDFPAMENYRLLTEARRNLGLFQHHDAITGTGKELVVIDYGIRLFHSILNLKQVIVNSAHWLVLKDKSAYSYNPSKAFLQMDDIQPAQDALPRKTVLKISSQPRPVVVYNPTEQDRTSVVTVYVNTPHVRVVTDHGRPVPAQVSAVWSEPTTASTEAFQLSFIAQVPALGLGVYLLGEAASGRAETAEYVFFRQSGELSVNVKHFTVNIHQDASTPLSIHNPHLQVWSSPITGLMERLQLKEDGSEHQIKVEFAWYGTTSNRDKSGAYLFLPDGEAKMYSPARPPVIRVTKGSVFSEITTTFDHVTHTLRLYHVQVFSFFLSLSLSLSLGVEGQSVEICNSVDIRGEFNREITMRLTSDVDSKDRFFTDLNGFQIQSRKTMAKLPLQANFYPMTSMAYLQDPGTRLTLLTAQSLGSASLKSGQLEVIMDRRLNQDDNRGMGQGVLDNKVTASSFRLLLEKRAKTDGGEKLSTLSYPSLLSHVSSLYLNHPLIPMAVSTEAESRSLSPLSPLASSLPCDVHLVNLRTIQSKEEGGGPSDEAALILHRKGFDCALSNRNTGLLCATTQGKIRMGKLFSELKFQSITPASLTLMHTPEKGSNQEEISLKPMEISTYRVQLT</sequence>
<dbReference type="Gene3D" id="2.60.40.1180">
    <property type="entry name" value="Golgi alpha-mannosidase II"/>
    <property type="match status" value="1"/>
</dbReference>
<dbReference type="PANTHER" id="PTHR11607:SF69">
    <property type="entry name" value="ALPHA-MANNOSIDASE 2"/>
    <property type="match status" value="1"/>
</dbReference>
<dbReference type="InterPro" id="IPR050843">
    <property type="entry name" value="Glycosyl_Hydrlase_38"/>
</dbReference>
<feature type="transmembrane region" description="Helical" evidence="18">
    <location>
        <begin position="9"/>
        <end position="28"/>
    </location>
</feature>
<evidence type="ECO:0000256" key="1">
    <source>
        <dbReference type="ARBA" id="ARBA00004323"/>
    </source>
</evidence>
<evidence type="ECO:0000256" key="14">
    <source>
        <dbReference type="ARBA" id="ARBA00023295"/>
    </source>
</evidence>
<dbReference type="GO" id="GO:0000139">
    <property type="term" value="C:Golgi membrane"/>
    <property type="evidence" value="ECO:0007669"/>
    <property type="project" value="UniProtKB-SubCell"/>
</dbReference>
<evidence type="ECO:0000256" key="10">
    <source>
        <dbReference type="ARBA" id="ARBA00023034"/>
    </source>
</evidence>
<dbReference type="InterPro" id="IPR011013">
    <property type="entry name" value="Gal_mutarotase_sf_dom"/>
</dbReference>
<comment type="function">
    <text evidence="15">Catalyzes the first committed step in the biosynthesis of complex N-glycans. It controls conversion of high mannose to complex N-glycans; the final hydrolytic step in the N-glycan maturation pathway.</text>
</comment>
<keyword evidence="13" id="KW-0325">Glycoprotein</keyword>
<dbReference type="InterPro" id="IPR011330">
    <property type="entry name" value="Glyco_hydro/deAcase_b/a-brl"/>
</dbReference>
<dbReference type="SUPFAM" id="SSF88713">
    <property type="entry name" value="Glycoside hydrolase/deacetylase"/>
    <property type="match status" value="1"/>
</dbReference>
<dbReference type="GeneTree" id="ENSGT01030000234638"/>
<comment type="subcellular location">
    <subcellularLocation>
        <location evidence="1">Golgi apparatus membrane</location>
        <topology evidence="1">Single-pass type II membrane protein</topology>
    </subcellularLocation>
</comment>
<evidence type="ECO:0000256" key="15">
    <source>
        <dbReference type="ARBA" id="ARBA00059516"/>
    </source>
</evidence>
<dbReference type="EC" id="3.2.1.-" evidence="17"/>
<dbReference type="Ensembl" id="ENSOTST00005016536.2">
    <property type="protein sequence ID" value="ENSOTSP00005015159.2"/>
    <property type="gene ID" value="ENSOTSG00005007497.2"/>
</dbReference>
<evidence type="ECO:0000256" key="11">
    <source>
        <dbReference type="ARBA" id="ARBA00023136"/>
    </source>
</evidence>
<dbReference type="InterPro" id="IPR028995">
    <property type="entry name" value="Glyco_hydro_57/38_cen_sf"/>
</dbReference>
<keyword evidence="11 18" id="KW-0472">Membrane</keyword>
<keyword evidence="10" id="KW-0333">Golgi apparatus</keyword>
<dbReference type="Gene3D" id="1.20.1270.50">
    <property type="entry name" value="Glycoside hydrolase family 38, central domain"/>
    <property type="match status" value="1"/>
</dbReference>
<evidence type="ECO:0000256" key="6">
    <source>
        <dbReference type="ARBA" id="ARBA00022801"/>
    </source>
</evidence>
<dbReference type="InterPro" id="IPR011682">
    <property type="entry name" value="Glyco_hydro_38_C"/>
</dbReference>
<dbReference type="FunFam" id="2.60.40.1180:FF:000009">
    <property type="entry name" value="Alpha-mannosidase"/>
    <property type="match status" value="1"/>
</dbReference>
<comment type="pathway">
    <text evidence="2">Protein modification; protein glycosylation.</text>
</comment>
<evidence type="ECO:0000313" key="21">
    <source>
        <dbReference type="Proteomes" id="UP000694402"/>
    </source>
</evidence>
<evidence type="ECO:0000256" key="18">
    <source>
        <dbReference type="SAM" id="Phobius"/>
    </source>
</evidence>
<dbReference type="InterPro" id="IPR027291">
    <property type="entry name" value="Glyco_hydro_38_N_sf"/>
</dbReference>
<dbReference type="FunFam" id="2.70.98.30:FF:000002">
    <property type="entry name" value="Alpha-mannosidase"/>
    <property type="match status" value="1"/>
</dbReference>
<gene>
    <name evidence="20" type="primary">MAN2A1</name>
</gene>
<evidence type="ECO:0000256" key="12">
    <source>
        <dbReference type="ARBA" id="ARBA00023157"/>
    </source>
</evidence>
<dbReference type="Proteomes" id="UP000694402">
    <property type="component" value="Unassembled WGS sequence"/>
</dbReference>
<evidence type="ECO:0000313" key="20">
    <source>
        <dbReference type="Ensembl" id="ENSOTSP00005015159.2"/>
    </source>
</evidence>
<name>A0A8C8CPH3_ONCTS</name>
<keyword evidence="4 18" id="KW-0812">Transmembrane</keyword>
<protein>
    <recommendedName>
        <fullName evidence="17">Alpha-mannosidase</fullName>
        <ecNumber evidence="17">3.2.1.-</ecNumber>
    </recommendedName>
</protein>
<comment type="catalytic activity">
    <reaction evidence="16">
        <text>N(4)-{beta-D-GlcNAc-(1-&gt;2)-alpha-D-Man-(1-&gt;3)-[alpha-D-Man-(1-&gt;3)-[alpha-D-Man-(1-&gt;6)]-alpha-D-Man-(1-&gt;6)]-beta-D-Man-(1-&gt;4)-beta-D-GlcNAc-(1-&gt;4)-beta-D-GlcNAc}-L-asparaginyl-[protein] + 2 H2O = 2 alpha-D-mannopyranose + an N(4)-{beta-D-GlcNAc-(1-&gt;2)-alpha-D-Man-(1-&gt;3)-[alpha-D-Man-(1-&gt;6)]-beta-D-Man-(1-&gt;4)-beta-D-GlcNAc-(1-&gt;4)-beta-D-GlcNAc}-L-asparaginyl-[protein]</text>
        <dbReference type="Rhea" id="RHEA:56052"/>
        <dbReference type="Rhea" id="RHEA-COMP:14368"/>
        <dbReference type="Rhea" id="RHEA-COMP:14369"/>
        <dbReference type="ChEBI" id="CHEBI:15377"/>
        <dbReference type="ChEBI" id="CHEBI:28729"/>
        <dbReference type="ChEBI" id="CHEBI:60615"/>
        <dbReference type="ChEBI" id="CHEBI:60625"/>
        <dbReference type="EC" id="3.2.1.114"/>
    </reaction>
</comment>
<dbReference type="Gene3D" id="2.70.98.30">
    <property type="entry name" value="Golgi alpha-mannosidase II, domain 4"/>
    <property type="match status" value="1"/>
</dbReference>
<proteinExistence type="inferred from homology"/>
<dbReference type="Gene3D" id="3.20.110.10">
    <property type="entry name" value="Glycoside hydrolase 38, N terminal domain"/>
    <property type="match status" value="1"/>
</dbReference>
<dbReference type="Pfam" id="PF01074">
    <property type="entry name" value="Glyco_hydro_38N"/>
    <property type="match status" value="1"/>
</dbReference>
<evidence type="ECO:0000256" key="3">
    <source>
        <dbReference type="ARBA" id="ARBA00009792"/>
    </source>
</evidence>
<keyword evidence="9 18" id="KW-1133">Transmembrane helix</keyword>
<dbReference type="FunFam" id="1.20.1270.50:FF:000001">
    <property type="entry name" value="Alpha-mannosidase"/>
    <property type="match status" value="1"/>
</dbReference>
<reference evidence="20" key="1">
    <citation type="submission" date="2025-08" db="UniProtKB">
        <authorList>
            <consortium name="Ensembl"/>
        </authorList>
    </citation>
    <scope>IDENTIFICATION</scope>
</reference>
<organism evidence="20 21">
    <name type="scientific">Oncorhynchus tshawytscha</name>
    <name type="common">Chinook salmon</name>
    <name type="synonym">Salmo tshawytscha</name>
    <dbReference type="NCBI Taxonomy" id="74940"/>
    <lineage>
        <taxon>Eukaryota</taxon>
        <taxon>Metazoa</taxon>
        <taxon>Chordata</taxon>
        <taxon>Craniata</taxon>
        <taxon>Vertebrata</taxon>
        <taxon>Euteleostomi</taxon>
        <taxon>Actinopterygii</taxon>
        <taxon>Neopterygii</taxon>
        <taxon>Teleostei</taxon>
        <taxon>Protacanthopterygii</taxon>
        <taxon>Salmoniformes</taxon>
        <taxon>Salmonidae</taxon>
        <taxon>Salmoninae</taxon>
        <taxon>Oncorhynchus</taxon>
    </lineage>
</organism>
<keyword evidence="7 17" id="KW-0862">Zinc</keyword>
<dbReference type="GO" id="GO:0004572">
    <property type="term" value="F:mannosyl-oligosaccharide 1,3-1,6-alpha-mannosidase activity"/>
    <property type="evidence" value="ECO:0007669"/>
    <property type="project" value="UniProtKB-EC"/>
</dbReference>
<dbReference type="FunFam" id="3.20.110.10:FF:000003">
    <property type="entry name" value="Alpha-mannosidase"/>
    <property type="match status" value="1"/>
</dbReference>
<feature type="domain" description="Glycoside hydrolase family 38 central" evidence="19">
    <location>
        <begin position="505"/>
        <end position="592"/>
    </location>
</feature>
<evidence type="ECO:0000256" key="16">
    <source>
        <dbReference type="ARBA" id="ARBA00093232"/>
    </source>
</evidence>
<dbReference type="SUPFAM" id="SSF88688">
    <property type="entry name" value="Families 57/38 glycoside transferase middle domain"/>
    <property type="match status" value="1"/>
</dbReference>
<dbReference type="SUPFAM" id="SSF74650">
    <property type="entry name" value="Galactose mutarotase-like"/>
    <property type="match status" value="1"/>
</dbReference>
<dbReference type="InterPro" id="IPR000602">
    <property type="entry name" value="Glyco_hydro_38_N"/>
</dbReference>
<evidence type="ECO:0000259" key="19">
    <source>
        <dbReference type="SMART" id="SM00872"/>
    </source>
</evidence>
<dbReference type="InterPro" id="IPR015341">
    <property type="entry name" value="Glyco_hydro_38_cen"/>
</dbReference>
<evidence type="ECO:0000256" key="5">
    <source>
        <dbReference type="ARBA" id="ARBA00022723"/>
    </source>
</evidence>
<dbReference type="GO" id="GO:0030246">
    <property type="term" value="F:carbohydrate binding"/>
    <property type="evidence" value="ECO:0007669"/>
    <property type="project" value="InterPro"/>
</dbReference>
<comment type="similarity">
    <text evidence="3 17">Belongs to the glycosyl hydrolase 38 family.</text>
</comment>
<dbReference type="InterPro" id="IPR013780">
    <property type="entry name" value="Glyco_hydro_b"/>
</dbReference>
<keyword evidence="8" id="KW-0735">Signal-anchor</keyword>
<keyword evidence="6 17" id="KW-0378">Hydrolase</keyword>
<dbReference type="SMART" id="SM00872">
    <property type="entry name" value="Alpha-mann_mid"/>
    <property type="match status" value="1"/>
</dbReference>
<dbReference type="Pfam" id="PF07748">
    <property type="entry name" value="Glyco_hydro_38C"/>
    <property type="match status" value="1"/>
</dbReference>
<keyword evidence="14 17" id="KW-0326">Glycosidase</keyword>
<dbReference type="AlphaFoldDB" id="A0A8C8CPH3"/>
<comment type="cofactor">
    <cofactor evidence="17">
        <name>Zn(2+)</name>
        <dbReference type="ChEBI" id="CHEBI:29105"/>
    </cofactor>
    <text evidence="17">Binds 1 zinc ion per subunit.</text>
</comment>
<evidence type="ECO:0000256" key="2">
    <source>
        <dbReference type="ARBA" id="ARBA00004922"/>
    </source>
</evidence>
<dbReference type="PANTHER" id="PTHR11607">
    <property type="entry name" value="ALPHA-MANNOSIDASE"/>
    <property type="match status" value="1"/>
</dbReference>
<keyword evidence="5 17" id="KW-0479">Metal-binding</keyword>
<dbReference type="GO" id="GO:0006013">
    <property type="term" value="P:mannose metabolic process"/>
    <property type="evidence" value="ECO:0007669"/>
    <property type="project" value="InterPro"/>
</dbReference>
<evidence type="ECO:0000256" key="9">
    <source>
        <dbReference type="ARBA" id="ARBA00022989"/>
    </source>
</evidence>
<dbReference type="InterPro" id="IPR037094">
    <property type="entry name" value="Glyco_hydro_38_cen_sf"/>
</dbReference>
<evidence type="ECO:0000256" key="4">
    <source>
        <dbReference type="ARBA" id="ARBA00022692"/>
    </source>
</evidence>
<dbReference type="GO" id="GO:0006491">
    <property type="term" value="P:N-glycan processing"/>
    <property type="evidence" value="ECO:0007669"/>
    <property type="project" value="TreeGrafter"/>
</dbReference>
<dbReference type="Pfam" id="PF09261">
    <property type="entry name" value="Alpha-mann_mid"/>
    <property type="match status" value="1"/>
</dbReference>
<keyword evidence="21" id="KW-1185">Reference proteome</keyword>
<evidence type="ECO:0000256" key="17">
    <source>
        <dbReference type="RuleBase" id="RU361199"/>
    </source>
</evidence>
<reference evidence="20" key="2">
    <citation type="submission" date="2025-09" db="UniProtKB">
        <authorList>
            <consortium name="Ensembl"/>
        </authorList>
    </citation>
    <scope>IDENTIFICATION</scope>
</reference>
<accession>A0A8C8CPH3</accession>
<evidence type="ECO:0000256" key="7">
    <source>
        <dbReference type="ARBA" id="ARBA00022833"/>
    </source>
</evidence>
<keyword evidence="12" id="KW-1015">Disulfide bond</keyword>
<evidence type="ECO:0000256" key="13">
    <source>
        <dbReference type="ARBA" id="ARBA00023180"/>
    </source>
</evidence>